<dbReference type="Gene3D" id="1.25.40.10">
    <property type="entry name" value="Tetratricopeptide repeat domain"/>
    <property type="match status" value="2"/>
</dbReference>
<keyword evidence="2" id="KW-0645">Protease</keyword>
<keyword evidence="4 9" id="KW-0378">Hydrolase</keyword>
<dbReference type="PANTHER" id="PTHR22726:SF1">
    <property type="entry name" value="METALLOENDOPEPTIDASE OMA1, MITOCHONDRIAL"/>
    <property type="match status" value="1"/>
</dbReference>
<dbReference type="CDD" id="cd07324">
    <property type="entry name" value="M48C_Oma1-like"/>
    <property type="match status" value="1"/>
</dbReference>
<dbReference type="RefSeq" id="WP_382165945.1">
    <property type="nucleotide sequence ID" value="NZ_JBHTBR010000002.1"/>
</dbReference>
<reference evidence="10" key="1">
    <citation type="journal article" date="2019" name="Int. J. Syst. Evol. Microbiol.">
        <title>The Global Catalogue of Microorganisms (GCM) 10K type strain sequencing project: providing services to taxonomists for standard genome sequencing and annotation.</title>
        <authorList>
            <consortium name="The Broad Institute Genomics Platform"/>
            <consortium name="The Broad Institute Genome Sequencing Center for Infectious Disease"/>
            <person name="Wu L."/>
            <person name="Ma J."/>
        </authorList>
    </citation>
    <scope>NUCLEOTIDE SEQUENCE [LARGE SCALE GENOMIC DNA]</scope>
    <source>
        <strain evidence="10">CCUG 51308</strain>
    </source>
</reference>
<keyword evidence="3" id="KW-0479">Metal-binding</keyword>
<dbReference type="Gene3D" id="3.30.2010.10">
    <property type="entry name" value="Metalloproteases ('zincins'), catalytic domain"/>
    <property type="match status" value="1"/>
</dbReference>
<sequence>MGALKNLPRAFAFASALILLPLAQSQAQGLVRDAEIETTLKRYGKPLFEAGGLNPDEVDIYIINDNSLNAFVTGGQQMYFHTGLLIKAETPQEILGVMAHEAGHIIGGHNITRTQAMGSAQGSSWIALGLGVLAIAAGAPDAGVALMASSQQAAALTFFKYTRIEESSADQTGLTLLEKTGIPADGLVTFMENIRVSEVLSARRQDPYYRTHPEIGPRIGALRNRAEVITANADPLPDEYQRELEMMQAKLIGFLQPRTAYIKYPLSDTSTAAHYARAIAAHQNRDETAALKEVQTLVELEPDNPYFEELYGQILFENGKFEESVPHHRRALEITQDHSLLYVNLAQSLISLKTKEANEEAEDLLHKALILEPGNAYAWRQMSFALGALGRKAEAELATAESAYVIGDLVKANIFASRAKDDLPQDTPKWRRADDIAAITQAYMQNNAPRQQRRRLNSQFSFEAHKDVNHH</sequence>
<name>A0ABW2II95_9PROT</name>
<keyword evidence="5" id="KW-0862">Zinc</keyword>
<dbReference type="InterPro" id="IPR001915">
    <property type="entry name" value="Peptidase_M48"/>
</dbReference>
<protein>
    <submittedName>
        <fullName evidence="9">M48 family metalloprotease</fullName>
        <ecNumber evidence="9">3.4.24.-</ecNumber>
    </submittedName>
</protein>
<dbReference type="GO" id="GO:0008237">
    <property type="term" value="F:metallopeptidase activity"/>
    <property type="evidence" value="ECO:0007669"/>
    <property type="project" value="UniProtKB-KW"/>
</dbReference>
<dbReference type="Pfam" id="PF01435">
    <property type="entry name" value="Peptidase_M48"/>
    <property type="match status" value="1"/>
</dbReference>
<evidence type="ECO:0000256" key="6">
    <source>
        <dbReference type="ARBA" id="ARBA00023049"/>
    </source>
</evidence>
<keyword evidence="7" id="KW-0732">Signal</keyword>
<dbReference type="EC" id="3.4.24.-" evidence="9"/>
<organism evidence="9 10">
    <name type="scientific">Hirschia litorea</name>
    <dbReference type="NCBI Taxonomy" id="1199156"/>
    <lineage>
        <taxon>Bacteria</taxon>
        <taxon>Pseudomonadati</taxon>
        <taxon>Pseudomonadota</taxon>
        <taxon>Alphaproteobacteria</taxon>
        <taxon>Hyphomonadales</taxon>
        <taxon>Hyphomonadaceae</taxon>
        <taxon>Hirschia</taxon>
    </lineage>
</organism>
<dbReference type="InterPro" id="IPR051156">
    <property type="entry name" value="Mito/Outer_Membr_Metalloprot"/>
</dbReference>
<proteinExistence type="predicted"/>
<dbReference type="Proteomes" id="UP001596492">
    <property type="component" value="Unassembled WGS sequence"/>
</dbReference>
<dbReference type="InterPro" id="IPR011990">
    <property type="entry name" value="TPR-like_helical_dom_sf"/>
</dbReference>
<evidence type="ECO:0000256" key="5">
    <source>
        <dbReference type="ARBA" id="ARBA00022833"/>
    </source>
</evidence>
<accession>A0ABW2II95</accession>
<dbReference type="EMBL" id="JBHTBR010000002">
    <property type="protein sequence ID" value="MFC7290769.1"/>
    <property type="molecule type" value="Genomic_DNA"/>
</dbReference>
<feature type="chain" id="PRO_5046360962" evidence="7">
    <location>
        <begin position="28"/>
        <end position="471"/>
    </location>
</feature>
<evidence type="ECO:0000256" key="3">
    <source>
        <dbReference type="ARBA" id="ARBA00022723"/>
    </source>
</evidence>
<evidence type="ECO:0000259" key="8">
    <source>
        <dbReference type="Pfam" id="PF01435"/>
    </source>
</evidence>
<feature type="domain" description="Peptidase M48" evidence="8">
    <location>
        <begin position="38"/>
        <end position="225"/>
    </location>
</feature>
<evidence type="ECO:0000256" key="4">
    <source>
        <dbReference type="ARBA" id="ARBA00022801"/>
    </source>
</evidence>
<keyword evidence="10" id="KW-1185">Reference proteome</keyword>
<keyword evidence="6 9" id="KW-0482">Metalloprotease</keyword>
<feature type="signal peptide" evidence="7">
    <location>
        <begin position="1"/>
        <end position="27"/>
    </location>
</feature>
<evidence type="ECO:0000256" key="1">
    <source>
        <dbReference type="ARBA" id="ARBA00001947"/>
    </source>
</evidence>
<evidence type="ECO:0000256" key="2">
    <source>
        <dbReference type="ARBA" id="ARBA00022670"/>
    </source>
</evidence>
<dbReference type="SUPFAM" id="SSF48452">
    <property type="entry name" value="TPR-like"/>
    <property type="match status" value="1"/>
</dbReference>
<evidence type="ECO:0000313" key="10">
    <source>
        <dbReference type="Proteomes" id="UP001596492"/>
    </source>
</evidence>
<comment type="caution">
    <text evidence="9">The sequence shown here is derived from an EMBL/GenBank/DDBJ whole genome shotgun (WGS) entry which is preliminary data.</text>
</comment>
<evidence type="ECO:0000313" key="9">
    <source>
        <dbReference type="EMBL" id="MFC7290769.1"/>
    </source>
</evidence>
<gene>
    <name evidence="9" type="ORF">ACFQS8_04010</name>
</gene>
<comment type="cofactor">
    <cofactor evidence="1">
        <name>Zn(2+)</name>
        <dbReference type="ChEBI" id="CHEBI:29105"/>
    </cofactor>
</comment>
<evidence type="ECO:0000256" key="7">
    <source>
        <dbReference type="SAM" id="SignalP"/>
    </source>
</evidence>
<dbReference type="PANTHER" id="PTHR22726">
    <property type="entry name" value="METALLOENDOPEPTIDASE OMA1"/>
    <property type="match status" value="1"/>
</dbReference>